<dbReference type="CTD" id="171978"/>
<proteinExistence type="evidence at protein level"/>
<dbReference type="UCSC" id="T20F5.6.1">
    <property type="organism name" value="c. elegans"/>
</dbReference>
<dbReference type="SMR" id="P91482"/>
<reference evidence="8 9" key="1">
    <citation type="journal article" date="1998" name="Science">
        <title>Genome sequence of the nematode C. elegans: a platform for investigating biology.</title>
        <authorList>
            <consortium name="The C. elegans sequencing consortium"/>
            <person name="Sulson J.E."/>
            <person name="Waterston R."/>
        </authorList>
    </citation>
    <scope>NUCLEOTIDE SEQUENCE [LARGE SCALE GENOMIC DNA]</scope>
    <source>
        <strain evidence="8 9">Bristol N2</strain>
    </source>
</reference>
<dbReference type="FunCoup" id="P91482">
    <property type="interactions" value="849"/>
</dbReference>
<evidence type="ECO:0000313" key="9">
    <source>
        <dbReference type="Proteomes" id="UP000001940"/>
    </source>
</evidence>
<protein>
    <submittedName>
        <fullName evidence="8">RING-type domain-containing protein</fullName>
    </submittedName>
</protein>
<evidence type="ECO:0000256" key="2">
    <source>
        <dbReference type="ARBA" id="ARBA00022771"/>
    </source>
</evidence>
<keyword evidence="5" id="KW-0175">Coiled coil</keyword>
<dbReference type="InterPro" id="IPR001841">
    <property type="entry name" value="Znf_RING"/>
</dbReference>
<dbReference type="PANTHER" id="PTHR22791">
    <property type="entry name" value="RING-TYPE DOMAIN-CONTAINING PROTEIN"/>
    <property type="match status" value="1"/>
</dbReference>
<dbReference type="InterPro" id="IPR017907">
    <property type="entry name" value="Znf_RING_CS"/>
</dbReference>
<gene>
    <name evidence="8" type="ORF">CELE_T20F5.6</name>
    <name evidence="8 10" type="ORF">T20F5.6</name>
</gene>
<feature type="domain" description="RING-type" evidence="7">
    <location>
        <begin position="116"/>
        <end position="165"/>
    </location>
</feature>
<dbReference type="PIR" id="T29211">
    <property type="entry name" value="T29211"/>
</dbReference>
<dbReference type="MINT" id="P91482"/>
<keyword evidence="9" id="KW-1185">Reference proteome</keyword>
<dbReference type="GO" id="GO:0061630">
    <property type="term" value="F:ubiquitin protein ligase activity"/>
    <property type="evidence" value="ECO:0000318"/>
    <property type="project" value="GO_Central"/>
</dbReference>
<evidence type="ECO:0007829" key="11">
    <source>
        <dbReference type="PeptideAtlas" id="P91482"/>
    </source>
</evidence>
<dbReference type="PeptideAtlas" id="P91482"/>
<dbReference type="IntAct" id="P91482">
    <property type="interactions" value="5"/>
</dbReference>
<sequence>MDPFDIDGLNVRLRDLQRQLQDDMEEFRDMAQMDDFAHPFGGIDAAINVDDPVDDANNDEPAAGAENVLDREDNQPQPEAVATPDVPKAENEKEKEDEADDTILTSKGTEMKGLSCGICYDPFNTGKRIPKVFPCGHTICLQCIKKLLNTRTFLGGNTVICPSCRQNTRYSLTTPADKIPTNFCIQSLLEQRQQEKSTKEPEAVKCTECHTTVSAIEATTCSDETCQKEISEEELKNVDKIKRPKETLICRSCIETNHSTHIFVSFSNVAAQYEANKKILLAESLLKKKLKAVDEALLAFDKTKAEAIDHRRRMANALVNIRKEADHPDFYESLNRFMSSMKSSGELFKTLSSDLDKFENSSKARYHRSFGRDVLRPSAFPQETDGSKQEVKQAPAPVPVPPARPRPGPALNRERFRRLGAVGGFVVPIVGRDANAPGGVRHLANEIDEFLAPNDQGLAAHFRRIFGDLPDDDIAIDVQIAAAAPAGDAPAAGGGDDAVDGAGDFLGPAADLRLAGAAGAPLNIADRMYRRHRIAARAQLAAPRRANRNGNNVRDLRMVRHHIFRAIAQNPGLHRNDAIQQAIDGLRDYIWNLEGPYARNPFELDQIDMRRDLDNAQQRLNQLGARLQELEGNLRARDDPAQDAPWHDVVVQEPLNPLPPIQGIEQEVADRAEIAELVNRIMGMVRNEAEAEANANGQRAPKNIEMPALLNPDANPDAPNFKNLQPLQVQPYLRDLRALELEWIQKAQDRRARGGAQPPVEDVEQNPVVEGGTDAQRRAVSPTQDEPAAKRNRQ</sequence>
<name>P91482_CAEEL</name>
<dbReference type="SMART" id="SM00184">
    <property type="entry name" value="RING"/>
    <property type="match status" value="1"/>
</dbReference>
<dbReference type="AGR" id="WB:WBGene00020628"/>
<evidence type="ECO:0000256" key="4">
    <source>
        <dbReference type="PROSITE-ProRule" id="PRU00175"/>
    </source>
</evidence>
<dbReference type="GO" id="GO:0008270">
    <property type="term" value="F:zinc ion binding"/>
    <property type="evidence" value="ECO:0007669"/>
    <property type="project" value="UniProtKB-KW"/>
</dbReference>
<dbReference type="Proteomes" id="UP000001940">
    <property type="component" value="Chromosome I"/>
</dbReference>
<feature type="region of interest" description="Disordered" evidence="6">
    <location>
        <begin position="375"/>
        <end position="411"/>
    </location>
</feature>
<keyword evidence="1" id="KW-0479">Metal-binding</keyword>
<evidence type="ECO:0000256" key="5">
    <source>
        <dbReference type="SAM" id="Coils"/>
    </source>
</evidence>
<feature type="compositionally biased region" description="Basic and acidic residues" evidence="6">
    <location>
        <begin position="87"/>
        <end position="96"/>
    </location>
</feature>
<feature type="coiled-coil region" evidence="5">
    <location>
        <begin position="606"/>
        <end position="633"/>
    </location>
</feature>
<dbReference type="InParanoid" id="P91482"/>
<evidence type="ECO:0000256" key="1">
    <source>
        <dbReference type="ARBA" id="ARBA00022723"/>
    </source>
</evidence>
<dbReference type="SUPFAM" id="SSF57850">
    <property type="entry name" value="RING/U-box"/>
    <property type="match status" value="1"/>
</dbReference>
<dbReference type="PROSITE" id="PS50089">
    <property type="entry name" value="ZF_RING_2"/>
    <property type="match status" value="1"/>
</dbReference>
<dbReference type="EMBL" id="BX284601">
    <property type="protein sequence ID" value="CCD67781.1"/>
    <property type="molecule type" value="Genomic_DNA"/>
</dbReference>
<keyword evidence="3" id="KW-0862">Zinc</keyword>
<feature type="region of interest" description="Disordered" evidence="6">
    <location>
        <begin position="49"/>
        <end position="101"/>
    </location>
</feature>
<dbReference type="PANTHER" id="PTHR22791:SF34">
    <property type="entry name" value="RING-TYPE DOMAIN-CONTAINING PROTEIN"/>
    <property type="match status" value="1"/>
</dbReference>
<dbReference type="Gene3D" id="3.30.40.10">
    <property type="entry name" value="Zinc/RING finger domain, C3HC4 (zinc finger)"/>
    <property type="match status" value="1"/>
</dbReference>
<dbReference type="GeneID" id="171978"/>
<feature type="coiled-coil region" evidence="5">
    <location>
        <begin position="6"/>
        <end position="33"/>
    </location>
</feature>
<evidence type="ECO:0000259" key="7">
    <source>
        <dbReference type="PROSITE" id="PS50089"/>
    </source>
</evidence>
<evidence type="ECO:0000256" key="6">
    <source>
        <dbReference type="SAM" id="MobiDB-lite"/>
    </source>
</evidence>
<dbReference type="AlphaFoldDB" id="P91482"/>
<dbReference type="Bgee" id="WBGene00020628">
    <property type="expression patterns" value="Expressed in embryo and 4 other cell types or tissues"/>
</dbReference>
<dbReference type="InterPro" id="IPR027370">
    <property type="entry name" value="Znf-RING_euk"/>
</dbReference>
<keyword evidence="2 4" id="KW-0863">Zinc-finger</keyword>
<dbReference type="KEGG" id="cel:CELE_T20F5.6"/>
<feature type="region of interest" description="Disordered" evidence="6">
    <location>
        <begin position="750"/>
        <end position="794"/>
    </location>
</feature>
<dbReference type="Pfam" id="PF13445">
    <property type="entry name" value="zf-RING_UBOX"/>
    <property type="match status" value="1"/>
</dbReference>
<evidence type="ECO:0000313" key="8">
    <source>
        <dbReference type="EMBL" id="CCD67781.1"/>
    </source>
</evidence>
<evidence type="ECO:0000313" key="10">
    <source>
        <dbReference type="WormBase" id="T20F5.6"/>
    </source>
</evidence>
<keyword evidence="11" id="KW-1267">Proteomics identification</keyword>
<dbReference type="InterPro" id="IPR013083">
    <property type="entry name" value="Znf_RING/FYVE/PHD"/>
</dbReference>
<dbReference type="InterPro" id="IPR051435">
    <property type="entry name" value="RING_finger_E3_ubiq-ligases"/>
</dbReference>
<dbReference type="STRING" id="6239.T20F5.6.1"/>
<dbReference type="eggNOG" id="KOG2177">
    <property type="taxonomic scope" value="Eukaryota"/>
</dbReference>
<feature type="compositionally biased region" description="Pro residues" evidence="6">
    <location>
        <begin position="396"/>
        <end position="408"/>
    </location>
</feature>
<dbReference type="GO" id="GO:0016567">
    <property type="term" value="P:protein ubiquitination"/>
    <property type="evidence" value="ECO:0000318"/>
    <property type="project" value="GO_Central"/>
</dbReference>
<dbReference type="HOGENOM" id="CLU_338375_0_0_1"/>
<dbReference type="OMA" id="CNESECQ"/>
<evidence type="ECO:0000256" key="3">
    <source>
        <dbReference type="ARBA" id="ARBA00022833"/>
    </source>
</evidence>
<organism evidence="8 9">
    <name type="scientific">Caenorhabditis elegans</name>
    <dbReference type="NCBI Taxonomy" id="6239"/>
    <lineage>
        <taxon>Eukaryota</taxon>
        <taxon>Metazoa</taxon>
        <taxon>Ecdysozoa</taxon>
        <taxon>Nematoda</taxon>
        <taxon>Chromadorea</taxon>
        <taxon>Rhabditida</taxon>
        <taxon>Rhabditina</taxon>
        <taxon>Rhabditomorpha</taxon>
        <taxon>Rhabditoidea</taxon>
        <taxon>Rhabditidae</taxon>
        <taxon>Peloderinae</taxon>
        <taxon>Caenorhabditis</taxon>
    </lineage>
</organism>
<accession>P91482</accession>
<dbReference type="PaxDb" id="6239-T20F5.6"/>
<dbReference type="OrthoDB" id="252722at2759"/>
<dbReference type="PROSITE" id="PS00518">
    <property type="entry name" value="ZF_RING_1"/>
    <property type="match status" value="1"/>
</dbReference>
<dbReference type="CDD" id="cd16587">
    <property type="entry name" value="RING-HC_TRIM32_C-VII"/>
    <property type="match status" value="1"/>
</dbReference>
<dbReference type="WormBase" id="T20F5.6">
    <property type="protein sequence ID" value="CE28685"/>
    <property type="gene ID" value="WBGene00020628"/>
</dbReference>
<dbReference type="RefSeq" id="NP_491266.1">
    <property type="nucleotide sequence ID" value="NM_058865.3"/>
</dbReference>
<dbReference type="PRO" id="PR:P91482"/>